<dbReference type="RefSeq" id="WP_127887759.1">
    <property type="nucleotide sequence ID" value="NZ_CP028137.1"/>
</dbReference>
<protein>
    <submittedName>
        <fullName evidence="1">Uncharacterized protein</fullName>
    </submittedName>
</protein>
<dbReference type="KEGG" id="rfs:C1I64_15040"/>
<dbReference type="EMBL" id="CP028137">
    <property type="protein sequence ID" value="AZZ53220.1"/>
    <property type="molecule type" value="Genomic_DNA"/>
</dbReference>
<dbReference type="AlphaFoldDB" id="A0A3Q9UZ43"/>
<accession>A0A3Q9UZ43</accession>
<evidence type="ECO:0000313" key="2">
    <source>
        <dbReference type="Proteomes" id="UP000285317"/>
    </source>
</evidence>
<gene>
    <name evidence="1" type="ORF">C1I64_15040</name>
</gene>
<name>A0A3Q9UZ43_9MICO</name>
<sequence length="130" mass="14674">MTVTGLDDTRTPPLENARELVLHACRVGDAELQSHIDDLWAAKADPERTRGLLTRYRREVEDARTLLAAAADPQWWRSATAERIEESCRAARIWAEGDPVCADLERAFAAQLRSVLGIDLAQIPRQERNR</sequence>
<dbReference type="Proteomes" id="UP000285317">
    <property type="component" value="Chromosome"/>
</dbReference>
<proteinExistence type="predicted"/>
<evidence type="ECO:0000313" key="1">
    <source>
        <dbReference type="EMBL" id="AZZ53220.1"/>
    </source>
</evidence>
<reference evidence="1 2" key="1">
    <citation type="submission" date="2018-03" db="EMBL/GenBank/DDBJ databases">
        <title>Bacteriophage NCPPB3778 and a type I-E CRISPR drive the evolution of the US Biological Select Agent, Rathayibacter toxicus.</title>
        <authorList>
            <person name="Davis E.W.II."/>
            <person name="Tabima J.F."/>
            <person name="Weisberg A.J."/>
            <person name="Dantas Lopes L."/>
            <person name="Wiseman M.S."/>
            <person name="Wiseman M.S."/>
            <person name="Pupko T."/>
            <person name="Belcher M.S."/>
            <person name="Sechler A.J."/>
            <person name="Tancos M.A."/>
            <person name="Schroeder B.K."/>
            <person name="Murray T.D."/>
            <person name="Luster D.G."/>
            <person name="Schneider W.L."/>
            <person name="Rogers E."/>
            <person name="Andreote F.D."/>
            <person name="Grunwald N.J."/>
            <person name="Putnam M.L."/>
            <person name="Chang J.H."/>
        </authorList>
    </citation>
    <scope>NUCLEOTIDE SEQUENCE [LARGE SCALE GENOMIC DNA]</scope>
    <source>
        <strain evidence="1 2">DSM 15932</strain>
    </source>
</reference>
<organism evidence="1 2">
    <name type="scientific">Rathayibacter festucae DSM 15932</name>
    <dbReference type="NCBI Taxonomy" id="1328866"/>
    <lineage>
        <taxon>Bacteria</taxon>
        <taxon>Bacillati</taxon>
        <taxon>Actinomycetota</taxon>
        <taxon>Actinomycetes</taxon>
        <taxon>Micrococcales</taxon>
        <taxon>Microbacteriaceae</taxon>
        <taxon>Rathayibacter</taxon>
    </lineage>
</organism>